<comment type="similarity">
    <text evidence="2">Belongs to the UPF0104 family.</text>
</comment>
<dbReference type="Proteomes" id="UP000198518">
    <property type="component" value="Unassembled WGS sequence"/>
</dbReference>
<name>A0A1I0Q6X9_9EURY</name>
<dbReference type="PANTHER" id="PTHR39087:SF2">
    <property type="entry name" value="UPF0104 MEMBRANE PROTEIN MJ1595"/>
    <property type="match status" value="1"/>
</dbReference>
<dbReference type="InterPro" id="IPR022791">
    <property type="entry name" value="L-PG_synthase/AglD"/>
</dbReference>
<proteinExistence type="inferred from homology"/>
<evidence type="ECO:0000256" key="3">
    <source>
        <dbReference type="ARBA" id="ARBA00022475"/>
    </source>
</evidence>
<dbReference type="AlphaFoldDB" id="A0A1I0Q6X9"/>
<evidence type="ECO:0000256" key="5">
    <source>
        <dbReference type="ARBA" id="ARBA00022989"/>
    </source>
</evidence>
<evidence type="ECO:0000313" key="9">
    <source>
        <dbReference type="Proteomes" id="UP000198518"/>
    </source>
</evidence>
<keyword evidence="6 7" id="KW-0472">Membrane</keyword>
<feature type="transmembrane region" description="Helical" evidence="7">
    <location>
        <begin position="42"/>
        <end position="60"/>
    </location>
</feature>
<dbReference type="Pfam" id="PF03706">
    <property type="entry name" value="LPG_synthase_TM"/>
    <property type="match status" value="1"/>
</dbReference>
<dbReference type="PANTHER" id="PTHR39087">
    <property type="entry name" value="UPF0104 MEMBRANE PROTEIN MJ1595"/>
    <property type="match status" value="1"/>
</dbReference>
<gene>
    <name evidence="8" type="ORF">SAMN04487945_2340</name>
</gene>
<dbReference type="GO" id="GO:0005886">
    <property type="term" value="C:plasma membrane"/>
    <property type="evidence" value="ECO:0007669"/>
    <property type="project" value="UniProtKB-SubCell"/>
</dbReference>
<dbReference type="RefSeq" id="WP_089669555.1">
    <property type="nucleotide sequence ID" value="NZ_FOJA01000001.1"/>
</dbReference>
<evidence type="ECO:0000256" key="2">
    <source>
        <dbReference type="ARBA" id="ARBA00011061"/>
    </source>
</evidence>
<feature type="transmembrane region" description="Helical" evidence="7">
    <location>
        <begin position="293"/>
        <end position="312"/>
    </location>
</feature>
<reference evidence="8 9" key="1">
    <citation type="submission" date="2016-10" db="EMBL/GenBank/DDBJ databases">
        <authorList>
            <person name="de Groot N.N."/>
        </authorList>
    </citation>
    <scope>NUCLEOTIDE SEQUENCE [LARGE SCALE GENOMIC DNA]</scope>
    <source>
        <strain evidence="8 9">CGMCC 1.5337</strain>
    </source>
</reference>
<evidence type="ECO:0000256" key="1">
    <source>
        <dbReference type="ARBA" id="ARBA00004651"/>
    </source>
</evidence>
<sequence>MDRERLTATAAGFLVAAVVFAVMFYVVDAGEVLAEARGADPALLAGVAALILAWNVAWGVELWTVLEALGVDAPVSTALLANAAGAFANHVTPFGQAGGEPVTAWLLTQAADTDYEVSLASITSLDAINVVPSTTFALVGAAYYVVTVPQLPSELRGLTTAVAGGVAVVAVAAVVLYVFRDGVGRVVADAAYRVVHAVTDRVPRLTPPSRDALMDRVRTFAAAIGRVGRDRRRLVSAVALSALGWGFQAVGLWVTFLALDTTIPFYVPFFVLPLGTMGSVLPTPGALGGTEAINVTALTVVTSAAAPTVAAAVTIHSVGGYILTTSVGAAAASVLGVQGRRQK</sequence>
<comment type="subcellular location">
    <subcellularLocation>
        <location evidence="1">Cell membrane</location>
        <topology evidence="1">Multi-pass membrane protein</topology>
    </subcellularLocation>
</comment>
<feature type="transmembrane region" description="Helical" evidence="7">
    <location>
        <begin position="127"/>
        <end position="146"/>
    </location>
</feature>
<protein>
    <recommendedName>
        <fullName evidence="10">Lysylphosphatidylglycerol synthase TM region</fullName>
    </recommendedName>
</protein>
<keyword evidence="5 7" id="KW-1133">Transmembrane helix</keyword>
<dbReference type="NCBIfam" id="TIGR00374">
    <property type="entry name" value="flippase-like domain"/>
    <property type="match status" value="1"/>
</dbReference>
<evidence type="ECO:0000256" key="6">
    <source>
        <dbReference type="ARBA" id="ARBA00023136"/>
    </source>
</evidence>
<dbReference type="STRING" id="355548.SAMN04487945_2340"/>
<evidence type="ECO:0000256" key="7">
    <source>
        <dbReference type="SAM" id="Phobius"/>
    </source>
</evidence>
<organism evidence="8 9">
    <name type="scientific">Halobacterium jilantaiense</name>
    <dbReference type="NCBI Taxonomy" id="355548"/>
    <lineage>
        <taxon>Archaea</taxon>
        <taxon>Methanobacteriati</taxon>
        <taxon>Methanobacteriota</taxon>
        <taxon>Stenosarchaea group</taxon>
        <taxon>Halobacteria</taxon>
        <taxon>Halobacteriales</taxon>
        <taxon>Halobacteriaceae</taxon>
        <taxon>Halobacterium</taxon>
    </lineage>
</organism>
<evidence type="ECO:0000256" key="4">
    <source>
        <dbReference type="ARBA" id="ARBA00022692"/>
    </source>
</evidence>
<keyword evidence="9" id="KW-1185">Reference proteome</keyword>
<evidence type="ECO:0000313" key="8">
    <source>
        <dbReference type="EMBL" id="SEW22749.1"/>
    </source>
</evidence>
<dbReference type="OrthoDB" id="15513at2157"/>
<keyword evidence="4 7" id="KW-0812">Transmembrane</keyword>
<feature type="transmembrane region" description="Helical" evidence="7">
    <location>
        <begin position="318"/>
        <end position="337"/>
    </location>
</feature>
<feature type="transmembrane region" description="Helical" evidence="7">
    <location>
        <begin position="263"/>
        <end position="281"/>
    </location>
</feature>
<feature type="transmembrane region" description="Helical" evidence="7">
    <location>
        <begin position="234"/>
        <end position="257"/>
    </location>
</feature>
<dbReference type="EMBL" id="FOJA01000001">
    <property type="protein sequence ID" value="SEW22749.1"/>
    <property type="molecule type" value="Genomic_DNA"/>
</dbReference>
<keyword evidence="3" id="KW-1003">Cell membrane</keyword>
<accession>A0A1I0Q6X9</accession>
<feature type="transmembrane region" description="Helical" evidence="7">
    <location>
        <begin position="158"/>
        <end position="179"/>
    </location>
</feature>
<feature type="transmembrane region" description="Helical" evidence="7">
    <location>
        <begin position="7"/>
        <end position="27"/>
    </location>
</feature>
<evidence type="ECO:0008006" key="10">
    <source>
        <dbReference type="Google" id="ProtNLM"/>
    </source>
</evidence>